<reference evidence="3 4" key="1">
    <citation type="submission" date="2020-03" db="EMBL/GenBank/DDBJ databases">
        <title>Leucobacter sp. nov., isolated from beetles.</title>
        <authorList>
            <person name="Hyun D.-W."/>
            <person name="Bae J.-W."/>
        </authorList>
    </citation>
    <scope>NUCLEOTIDE SEQUENCE [LARGE SCALE GENOMIC DNA]</scope>
    <source>
        <strain evidence="3 4">HDW9C</strain>
    </source>
</reference>
<accession>A0A6G7XJR5</accession>
<feature type="transmembrane region" description="Helical" evidence="2">
    <location>
        <begin position="20"/>
        <end position="42"/>
    </location>
</feature>
<feature type="region of interest" description="Disordered" evidence="1">
    <location>
        <begin position="63"/>
        <end position="97"/>
    </location>
</feature>
<dbReference type="EMBL" id="CP049863">
    <property type="protein sequence ID" value="QIK64611.1"/>
    <property type="molecule type" value="Genomic_DNA"/>
</dbReference>
<proteinExistence type="predicted"/>
<gene>
    <name evidence="3" type="ORF">G7068_16310</name>
</gene>
<dbReference type="KEGG" id="lvi:G7068_16310"/>
<organism evidence="3 4">
    <name type="scientific">Leucobacter viscericola</name>
    <dbReference type="NCBI Taxonomy" id="2714935"/>
    <lineage>
        <taxon>Bacteria</taxon>
        <taxon>Bacillati</taxon>
        <taxon>Actinomycetota</taxon>
        <taxon>Actinomycetes</taxon>
        <taxon>Micrococcales</taxon>
        <taxon>Microbacteriaceae</taxon>
        <taxon>Leucobacter</taxon>
    </lineage>
</organism>
<keyword evidence="4" id="KW-1185">Reference proteome</keyword>
<evidence type="ECO:0000256" key="1">
    <source>
        <dbReference type="SAM" id="MobiDB-lite"/>
    </source>
</evidence>
<dbReference type="AlphaFoldDB" id="A0A6G7XJR5"/>
<sequence>MNAKSDKNQSRTVHGMFARVNGVVAAFALIGAVGLTVTLSAASLPEVDPVKVEAVEIAETPEAPQIDVRRLTRPRPSKSRHRPFQCQRWSPRLSRLR</sequence>
<protein>
    <submittedName>
        <fullName evidence="3">Uncharacterized protein</fullName>
    </submittedName>
</protein>
<evidence type="ECO:0000313" key="3">
    <source>
        <dbReference type="EMBL" id="QIK64611.1"/>
    </source>
</evidence>
<evidence type="ECO:0000256" key="2">
    <source>
        <dbReference type="SAM" id="Phobius"/>
    </source>
</evidence>
<keyword evidence="2" id="KW-0812">Transmembrane</keyword>
<feature type="compositionally biased region" description="Basic residues" evidence="1">
    <location>
        <begin position="71"/>
        <end position="83"/>
    </location>
</feature>
<dbReference type="Proteomes" id="UP000502677">
    <property type="component" value="Chromosome"/>
</dbReference>
<name>A0A6G7XJR5_9MICO</name>
<keyword evidence="2" id="KW-0472">Membrane</keyword>
<dbReference type="RefSeq" id="WP_166292906.1">
    <property type="nucleotide sequence ID" value="NZ_CP049863.1"/>
</dbReference>
<evidence type="ECO:0000313" key="4">
    <source>
        <dbReference type="Proteomes" id="UP000502677"/>
    </source>
</evidence>
<keyword evidence="2" id="KW-1133">Transmembrane helix</keyword>